<dbReference type="Proteomes" id="UP001164733">
    <property type="component" value="Chromosome"/>
</dbReference>
<dbReference type="Pfam" id="PF03734">
    <property type="entry name" value="YkuD"/>
    <property type="match status" value="1"/>
</dbReference>
<feature type="active site" description="Nucleophile" evidence="1">
    <location>
        <position position="286"/>
    </location>
</feature>
<dbReference type="InterPro" id="IPR002477">
    <property type="entry name" value="Peptidoglycan-bd-like"/>
</dbReference>
<gene>
    <name evidence="3" type="ORF">LL038_20840</name>
</gene>
<dbReference type="PROSITE" id="PS52029">
    <property type="entry name" value="LD_TPASE"/>
    <property type="match status" value="1"/>
</dbReference>
<dbReference type="CDD" id="cd16913">
    <property type="entry name" value="YkuD_like"/>
    <property type="match status" value="1"/>
</dbReference>
<organism evidence="3 4">
    <name type="scientific">Clostridium estertheticum</name>
    <dbReference type="NCBI Taxonomy" id="238834"/>
    <lineage>
        <taxon>Bacteria</taxon>
        <taxon>Bacillati</taxon>
        <taxon>Bacillota</taxon>
        <taxon>Clostridia</taxon>
        <taxon>Eubacteriales</taxon>
        <taxon>Clostridiaceae</taxon>
        <taxon>Clostridium</taxon>
    </lineage>
</organism>
<dbReference type="Pfam" id="PF01471">
    <property type="entry name" value="PG_binding_1"/>
    <property type="match status" value="1"/>
</dbReference>
<keyword evidence="1" id="KW-0961">Cell wall biogenesis/degradation</keyword>
<dbReference type="GO" id="GO:0016740">
    <property type="term" value="F:transferase activity"/>
    <property type="evidence" value="ECO:0007669"/>
    <property type="project" value="InterPro"/>
</dbReference>
<dbReference type="InterPro" id="IPR050979">
    <property type="entry name" value="LD-transpeptidase"/>
</dbReference>
<keyword evidence="1" id="KW-0573">Peptidoglycan synthesis</keyword>
<feature type="active site" description="Proton donor/acceptor" evidence="1">
    <location>
        <position position="263"/>
    </location>
</feature>
<comment type="pathway">
    <text evidence="1">Cell wall biogenesis; peptidoglycan biosynthesis.</text>
</comment>
<dbReference type="GO" id="GO:0005576">
    <property type="term" value="C:extracellular region"/>
    <property type="evidence" value="ECO:0007669"/>
    <property type="project" value="TreeGrafter"/>
</dbReference>
<protein>
    <submittedName>
        <fullName evidence="3">L,D-transpeptidase family protein</fullName>
    </submittedName>
</protein>
<dbReference type="PANTHER" id="PTHR30582">
    <property type="entry name" value="L,D-TRANSPEPTIDASE"/>
    <property type="match status" value="1"/>
</dbReference>
<dbReference type="PANTHER" id="PTHR30582:SF2">
    <property type="entry name" value="L,D-TRANSPEPTIDASE YCIB-RELATED"/>
    <property type="match status" value="1"/>
</dbReference>
<sequence>MHKKNLINLFIILLLTTCYWSYSNYVSSSTNSPYIAPTSKIDFINFPTKNNVYKIYPLKKELLSQYPLNITTISNVLKIGSRGAAVKYIQNRLVDYGYNIATDGLYTAPTYDAILNFQYRCRLEFDGEVGMQTLVKLNIPPVDNIEFNTKPVSLTNSKNTTSNISLNNYKSITELTSSINSSKVFSATNYHIDVDLPNQRVNIFIKSNNKWVLDKSFLCSSGASSTPTITGNFTISDKGPMFRAGSNIICNYYTRISGNYLFHTVLLDNNKNIIDGRLGNPLSHGCIRLAIDDAKYIYTSIPYGTSISIN</sequence>
<evidence type="ECO:0000256" key="1">
    <source>
        <dbReference type="PROSITE-ProRule" id="PRU01373"/>
    </source>
</evidence>
<dbReference type="GO" id="GO:0071555">
    <property type="term" value="P:cell wall organization"/>
    <property type="evidence" value="ECO:0007669"/>
    <property type="project" value="UniProtKB-UniRule"/>
</dbReference>
<keyword evidence="1" id="KW-0133">Cell shape</keyword>
<dbReference type="RefSeq" id="WP_216125704.1">
    <property type="nucleotide sequence ID" value="NZ_CP086239.1"/>
</dbReference>
<reference evidence="3" key="1">
    <citation type="submission" date="2021-11" db="EMBL/GenBank/DDBJ databases">
        <title>Clostridia strains as spoilage organisms.</title>
        <authorList>
            <person name="Wambui J."/>
            <person name="Stevens M.J.A."/>
            <person name="Stephan R."/>
        </authorList>
    </citation>
    <scope>NUCLEOTIDE SEQUENCE</scope>
    <source>
        <strain evidence="3">CF009</strain>
    </source>
</reference>
<accession>A0AA47EID3</accession>
<proteinExistence type="predicted"/>
<dbReference type="GO" id="GO:0008360">
    <property type="term" value="P:regulation of cell shape"/>
    <property type="evidence" value="ECO:0007669"/>
    <property type="project" value="UniProtKB-UniRule"/>
</dbReference>
<dbReference type="GO" id="GO:0018104">
    <property type="term" value="P:peptidoglycan-protein cross-linking"/>
    <property type="evidence" value="ECO:0007669"/>
    <property type="project" value="TreeGrafter"/>
</dbReference>
<dbReference type="AlphaFoldDB" id="A0AA47EID3"/>
<evidence type="ECO:0000313" key="4">
    <source>
        <dbReference type="Proteomes" id="UP001164733"/>
    </source>
</evidence>
<evidence type="ECO:0000313" key="3">
    <source>
        <dbReference type="EMBL" id="WAG59959.1"/>
    </source>
</evidence>
<dbReference type="InterPro" id="IPR005490">
    <property type="entry name" value="LD_TPept_cat_dom"/>
</dbReference>
<dbReference type="EMBL" id="CP086239">
    <property type="protein sequence ID" value="WAG59959.1"/>
    <property type="molecule type" value="Genomic_DNA"/>
</dbReference>
<name>A0AA47EID3_9CLOT</name>
<dbReference type="GO" id="GO:0071972">
    <property type="term" value="F:peptidoglycan L,D-transpeptidase activity"/>
    <property type="evidence" value="ECO:0007669"/>
    <property type="project" value="TreeGrafter"/>
</dbReference>
<feature type="domain" description="L,D-TPase catalytic" evidence="2">
    <location>
        <begin position="190"/>
        <end position="310"/>
    </location>
</feature>
<evidence type="ECO:0000259" key="2">
    <source>
        <dbReference type="PROSITE" id="PS52029"/>
    </source>
</evidence>